<dbReference type="Gene3D" id="3.90.79.10">
    <property type="entry name" value="Nucleoside Triphosphate Pyrophosphohydrolase"/>
    <property type="match status" value="1"/>
</dbReference>
<dbReference type="SUPFAM" id="SSF55811">
    <property type="entry name" value="Nudix"/>
    <property type="match status" value="1"/>
</dbReference>
<dbReference type="Pfam" id="PF00293">
    <property type="entry name" value="NUDIX"/>
    <property type="match status" value="1"/>
</dbReference>
<accession>A0A4R1GN29</accession>
<dbReference type="PROSITE" id="PS51462">
    <property type="entry name" value="NUDIX"/>
    <property type="match status" value="1"/>
</dbReference>
<protein>
    <submittedName>
        <fullName evidence="4">ADP-ribose pyrophosphatase YjhB (NUDIX family)</fullName>
    </submittedName>
</protein>
<dbReference type="InterPro" id="IPR015797">
    <property type="entry name" value="NUDIX_hydrolase-like_dom_sf"/>
</dbReference>
<dbReference type="AlphaFoldDB" id="A0A4R1GN29"/>
<evidence type="ECO:0000256" key="1">
    <source>
        <dbReference type="ARBA" id="ARBA00001946"/>
    </source>
</evidence>
<keyword evidence="2" id="KW-0378">Hydrolase</keyword>
<comment type="caution">
    <text evidence="4">The sequence shown here is derived from an EMBL/GenBank/DDBJ whole genome shotgun (WGS) entry which is preliminary data.</text>
</comment>
<name>A0A4R1GN29_9GAMM</name>
<dbReference type="PANTHER" id="PTHR43046:SF14">
    <property type="entry name" value="MUTT_NUDIX FAMILY PROTEIN"/>
    <property type="match status" value="1"/>
</dbReference>
<comment type="cofactor">
    <cofactor evidence="1">
        <name>Mg(2+)</name>
        <dbReference type="ChEBI" id="CHEBI:18420"/>
    </cofactor>
</comment>
<dbReference type="GO" id="GO:0016787">
    <property type="term" value="F:hydrolase activity"/>
    <property type="evidence" value="ECO:0007669"/>
    <property type="project" value="UniProtKB-KW"/>
</dbReference>
<evidence type="ECO:0000313" key="4">
    <source>
        <dbReference type="EMBL" id="TCK08701.1"/>
    </source>
</evidence>
<proteinExistence type="predicted"/>
<gene>
    <name evidence="4" type="ORF">CLV83_0793</name>
</gene>
<evidence type="ECO:0000313" key="5">
    <source>
        <dbReference type="Proteomes" id="UP000294546"/>
    </source>
</evidence>
<keyword evidence="5" id="KW-1185">Reference proteome</keyword>
<dbReference type="CDD" id="cd18880">
    <property type="entry name" value="NUDIX_ADPRase"/>
    <property type="match status" value="1"/>
</dbReference>
<feature type="domain" description="Nudix hydrolase" evidence="3">
    <location>
        <begin position="7"/>
        <end position="146"/>
    </location>
</feature>
<dbReference type="Proteomes" id="UP000294546">
    <property type="component" value="Unassembled WGS sequence"/>
</dbReference>
<dbReference type="PANTHER" id="PTHR43046">
    <property type="entry name" value="GDP-MANNOSE MANNOSYL HYDROLASE"/>
    <property type="match status" value="1"/>
</dbReference>
<sequence>MSEIEPQIRNAVRGLIVRDNQVLLLKKDGYETGGVRYALPGGGQDAGESLLDTLLRECEEEIGCRVTTGNLVSVNDFIKRRDTEPVRWRHVVEFLFCCELPIGYRPHNGPAPDKHQVDVVWMPIDQLSDIQLFPQYLGELIPRVCQQQHATYQGRFVDPGFSRS</sequence>
<dbReference type="EMBL" id="SMFU01000007">
    <property type="protein sequence ID" value="TCK08701.1"/>
    <property type="molecule type" value="Genomic_DNA"/>
</dbReference>
<reference evidence="4 5" key="1">
    <citation type="submission" date="2019-03" db="EMBL/GenBank/DDBJ databases">
        <title>Genomic Encyclopedia of Archaeal and Bacterial Type Strains, Phase II (KMG-II): from individual species to whole genera.</title>
        <authorList>
            <person name="Goeker M."/>
        </authorList>
    </citation>
    <scope>NUCLEOTIDE SEQUENCE [LARGE SCALE GENOMIC DNA]</scope>
    <source>
        <strain evidence="4 5">DSM 27697</strain>
    </source>
</reference>
<dbReference type="RefSeq" id="WP_132287792.1">
    <property type="nucleotide sequence ID" value="NZ_SMFU01000007.1"/>
</dbReference>
<organism evidence="4 5">
    <name type="scientific">Marinobacterium mangrovicola</name>
    <dbReference type="NCBI Taxonomy" id="1476959"/>
    <lineage>
        <taxon>Bacteria</taxon>
        <taxon>Pseudomonadati</taxon>
        <taxon>Pseudomonadota</taxon>
        <taxon>Gammaproteobacteria</taxon>
        <taxon>Oceanospirillales</taxon>
        <taxon>Oceanospirillaceae</taxon>
        <taxon>Marinobacterium</taxon>
    </lineage>
</organism>
<dbReference type="OrthoDB" id="542521at2"/>
<evidence type="ECO:0000256" key="2">
    <source>
        <dbReference type="ARBA" id="ARBA00022801"/>
    </source>
</evidence>
<dbReference type="InterPro" id="IPR000086">
    <property type="entry name" value="NUDIX_hydrolase_dom"/>
</dbReference>
<evidence type="ECO:0000259" key="3">
    <source>
        <dbReference type="PROSITE" id="PS51462"/>
    </source>
</evidence>